<dbReference type="Proteomes" id="UP001056608">
    <property type="component" value="Segment"/>
</dbReference>
<organism evidence="1 2">
    <name type="scientific">Xanthomonas phage Pfeifenkraut</name>
    <dbReference type="NCBI Taxonomy" id="2939132"/>
    <lineage>
        <taxon>Viruses</taxon>
        <taxon>Duplodnaviria</taxon>
        <taxon>Heunggongvirae</taxon>
        <taxon>Uroviricota</taxon>
        <taxon>Caudoviricetes</taxon>
        <taxon>Stanbaylleyvirinae</taxon>
        <taxon>Shirevirus</taxon>
        <taxon>Shirevirus pfeifenkraut</taxon>
    </lineage>
</organism>
<accession>A0A9E7E165</accession>
<evidence type="ECO:0000313" key="2">
    <source>
        <dbReference type="Proteomes" id="UP001056608"/>
    </source>
</evidence>
<proteinExistence type="predicted"/>
<keyword evidence="2" id="KW-1185">Reference proteome</keyword>
<sequence length="152" mass="17015">MLSNVLFNGAKFDDVNFIEETGDGFWYAAIGLNAVKATFGDVQHRNIAKLRHRFPQKFTEYDANNRDLFGERKILEMHGEQTKAKAEARIENWAQLGNVLIGDVIGHPVLGDAEGCRTSAIIRMDEANGICETRNTIYRLGAKAAIPESWMT</sequence>
<evidence type="ECO:0000313" key="1">
    <source>
        <dbReference type="EMBL" id="URA06965.1"/>
    </source>
</evidence>
<name>A0A9E7E165_9CAUD</name>
<reference evidence="1" key="1">
    <citation type="journal article" date="2022" name="Viruses">
        <title>Isolation of novel Xanthomonas phages for the plant pathogens X. translucens and X. campestris.</title>
        <authorList>
            <person name="Erdrich S.H."/>
            <person name="Sharma V."/>
            <person name="Schurr U."/>
            <person name="Arsova B."/>
            <person name="Frunzke J."/>
        </authorList>
    </citation>
    <scope>NUCLEOTIDE SEQUENCE</scope>
</reference>
<protein>
    <submittedName>
        <fullName evidence="1">Uncharacterized protein</fullName>
    </submittedName>
</protein>
<dbReference type="EMBL" id="ON189044">
    <property type="protein sequence ID" value="URA06965.1"/>
    <property type="molecule type" value="Genomic_DNA"/>
</dbReference>
<gene>
    <name evidence="1" type="ORF">Pfeifenkraut_BL30068</name>
</gene>